<organism evidence="1 2">
    <name type="scientific">Streptococcus infantis</name>
    <dbReference type="NCBI Taxonomy" id="68892"/>
    <lineage>
        <taxon>Bacteria</taxon>
        <taxon>Bacillati</taxon>
        <taxon>Bacillota</taxon>
        <taxon>Bacilli</taxon>
        <taxon>Lactobacillales</taxon>
        <taxon>Streptococcaceae</taxon>
        <taxon>Streptococcus</taxon>
    </lineage>
</organism>
<dbReference type="AlphaFoldDB" id="A0A0F2DTE4"/>
<comment type="caution">
    <text evidence="1">The sequence shown here is derived from an EMBL/GenBank/DDBJ whole genome shotgun (WGS) entry which is preliminary data.</text>
</comment>
<dbReference type="PATRIC" id="fig|28037.216.peg.1698"/>
<evidence type="ECO:0000313" key="1">
    <source>
        <dbReference type="EMBL" id="KJQ74208.1"/>
    </source>
</evidence>
<protein>
    <recommendedName>
        <fullName evidence="3">Prophage pi2 protein 40</fullName>
    </recommendedName>
</protein>
<dbReference type="Proteomes" id="UP000033489">
    <property type="component" value="Unassembled WGS sequence"/>
</dbReference>
<sequence>MRDSITISGKTYELATNAYTPIAYKEQFGKDYFQDLFSMVSTQSILDKIEHLNEEEKLETGDIDLSILSNFDMTFFHRIFWVFAKSANPKIKPFKEFFMEMEEFPVQEVATILMNMLNQGMNTRKKQIKQKQQVKKSLR</sequence>
<dbReference type="OrthoDB" id="1697664at2"/>
<proteinExistence type="predicted"/>
<evidence type="ECO:0000313" key="2">
    <source>
        <dbReference type="Proteomes" id="UP000033489"/>
    </source>
</evidence>
<evidence type="ECO:0008006" key="3">
    <source>
        <dbReference type="Google" id="ProtNLM"/>
    </source>
</evidence>
<gene>
    <name evidence="1" type="ORF">TZ94_01730</name>
</gene>
<reference evidence="1 2" key="1">
    <citation type="submission" date="2015-02" db="EMBL/GenBank/DDBJ databases">
        <title>Evolution of amylase-binding proteins of oral streptococcal species.</title>
        <authorList>
            <person name="Haase E.M."/>
        </authorList>
    </citation>
    <scope>NUCLEOTIDE SEQUENCE [LARGE SCALE GENOMIC DNA]</scope>
    <source>
        <strain evidence="1 2">UC921A</strain>
    </source>
</reference>
<dbReference type="RefSeq" id="WP_045616009.1">
    <property type="nucleotide sequence ID" value="NZ_JYGT01000010.1"/>
</dbReference>
<name>A0A0F2DTE4_9STRE</name>
<accession>A0A0F2DTE4</accession>
<dbReference type="EMBL" id="JYGT01000010">
    <property type="protein sequence ID" value="KJQ74208.1"/>
    <property type="molecule type" value="Genomic_DNA"/>
</dbReference>